<sequence>MAVTGTESVRADDRQTLHLTFPVDLTPPPMPPTPVVVSDRPPPERTFGERCLLTAERFLGGWAPTLRLALLLVAAGLAGLVLIGVFAGVVPALISAAVLVVLASRRGH</sequence>
<evidence type="ECO:0000313" key="3">
    <source>
        <dbReference type="EMBL" id="SDC85950.1"/>
    </source>
</evidence>
<dbReference type="Proteomes" id="UP000199501">
    <property type="component" value="Unassembled WGS sequence"/>
</dbReference>
<proteinExistence type="predicted"/>
<keyword evidence="2" id="KW-1133">Transmembrane helix</keyword>
<accession>A0A1G6Q0I7</accession>
<evidence type="ECO:0000256" key="2">
    <source>
        <dbReference type="SAM" id="Phobius"/>
    </source>
</evidence>
<protein>
    <submittedName>
        <fullName evidence="3">Uncharacterized protein</fullName>
    </submittedName>
</protein>
<name>A0A1G6Q0I7_9PSEU</name>
<organism evidence="3 4">
    <name type="scientific">Actinokineospora iranica</name>
    <dbReference type="NCBI Taxonomy" id="1271860"/>
    <lineage>
        <taxon>Bacteria</taxon>
        <taxon>Bacillati</taxon>
        <taxon>Actinomycetota</taxon>
        <taxon>Actinomycetes</taxon>
        <taxon>Pseudonocardiales</taxon>
        <taxon>Pseudonocardiaceae</taxon>
        <taxon>Actinokineospora</taxon>
    </lineage>
</organism>
<keyword evidence="2" id="KW-0812">Transmembrane</keyword>
<evidence type="ECO:0000256" key="1">
    <source>
        <dbReference type="SAM" id="MobiDB-lite"/>
    </source>
</evidence>
<feature type="compositionally biased region" description="Pro residues" evidence="1">
    <location>
        <begin position="25"/>
        <end position="34"/>
    </location>
</feature>
<gene>
    <name evidence="3" type="ORF">SAMN05216174_10527</name>
</gene>
<feature type="region of interest" description="Disordered" evidence="1">
    <location>
        <begin position="21"/>
        <end position="42"/>
    </location>
</feature>
<evidence type="ECO:0000313" key="4">
    <source>
        <dbReference type="Proteomes" id="UP000199501"/>
    </source>
</evidence>
<keyword evidence="2" id="KW-0472">Membrane</keyword>
<reference evidence="4" key="1">
    <citation type="submission" date="2016-10" db="EMBL/GenBank/DDBJ databases">
        <authorList>
            <person name="Varghese N."/>
            <person name="Submissions S."/>
        </authorList>
    </citation>
    <scope>NUCLEOTIDE SEQUENCE [LARGE SCALE GENOMIC DNA]</scope>
    <source>
        <strain evidence="4">IBRC-M 10403</strain>
    </source>
</reference>
<keyword evidence="4" id="KW-1185">Reference proteome</keyword>
<feature type="transmembrane region" description="Helical" evidence="2">
    <location>
        <begin position="69"/>
        <end position="102"/>
    </location>
</feature>
<dbReference type="EMBL" id="FMZZ01000005">
    <property type="protein sequence ID" value="SDC85950.1"/>
    <property type="molecule type" value="Genomic_DNA"/>
</dbReference>
<dbReference type="AlphaFoldDB" id="A0A1G6Q0I7"/>